<dbReference type="AlphaFoldDB" id="A0A1I7T0F8"/>
<evidence type="ECO:0000313" key="2">
    <source>
        <dbReference type="WBParaSite" id="Csp11.Scaffold442.g1223.t1"/>
    </source>
</evidence>
<dbReference type="SUPFAM" id="SSF101690">
    <property type="entry name" value="PAZ domain"/>
    <property type="match status" value="1"/>
</dbReference>
<proteinExistence type="predicted"/>
<reference evidence="2" key="1">
    <citation type="submission" date="2016-11" db="UniProtKB">
        <authorList>
            <consortium name="WormBaseParasite"/>
        </authorList>
    </citation>
    <scope>IDENTIFICATION</scope>
</reference>
<sequence>MSLLRHLQTYHGDWMSKIQELNELFLSRPPVQFRIYPDEEVVTGRPLISPIAICNTVTRVPDTTEIMMMVDYYRQKRGYRIKGKDQFAIFLDSDPTVYYPAELVYIDNIEECSEFLPNRFTIVI</sequence>
<accession>A0A1I7T0F8</accession>
<dbReference type="WBParaSite" id="Csp11.Scaffold442.g1223.t1">
    <property type="protein sequence ID" value="Csp11.Scaffold442.g1223.t1"/>
    <property type="gene ID" value="Csp11.Scaffold442.g1223"/>
</dbReference>
<evidence type="ECO:0000313" key="1">
    <source>
        <dbReference type="Proteomes" id="UP000095282"/>
    </source>
</evidence>
<dbReference type="eggNOG" id="ENOG502TJ1X">
    <property type="taxonomic scope" value="Eukaryota"/>
</dbReference>
<dbReference type="Proteomes" id="UP000095282">
    <property type="component" value="Unplaced"/>
</dbReference>
<keyword evidence="1" id="KW-1185">Reference proteome</keyword>
<organism evidence="1 2">
    <name type="scientific">Caenorhabditis tropicalis</name>
    <dbReference type="NCBI Taxonomy" id="1561998"/>
    <lineage>
        <taxon>Eukaryota</taxon>
        <taxon>Metazoa</taxon>
        <taxon>Ecdysozoa</taxon>
        <taxon>Nematoda</taxon>
        <taxon>Chromadorea</taxon>
        <taxon>Rhabditida</taxon>
        <taxon>Rhabditina</taxon>
        <taxon>Rhabditomorpha</taxon>
        <taxon>Rhabditoidea</taxon>
        <taxon>Rhabditidae</taxon>
        <taxon>Peloderinae</taxon>
        <taxon>Caenorhabditis</taxon>
    </lineage>
</organism>
<protein>
    <submittedName>
        <fullName evidence="2">PAZ domain-containing protein</fullName>
    </submittedName>
</protein>
<dbReference type="InterPro" id="IPR036085">
    <property type="entry name" value="PAZ_dom_sf"/>
</dbReference>
<name>A0A1I7T0F8_9PELO</name>